<protein>
    <recommendedName>
        <fullName evidence="3">Reverse transcriptase domain-containing protein</fullName>
    </recommendedName>
</protein>
<reference evidence="1" key="1">
    <citation type="submission" date="2023-12" db="EMBL/GenBank/DDBJ databases">
        <title>Genome assembly of Anisodus tanguticus.</title>
        <authorList>
            <person name="Wang Y.-J."/>
        </authorList>
    </citation>
    <scope>NUCLEOTIDE SEQUENCE</scope>
    <source>
        <strain evidence="1">KB-2021</strain>
        <tissue evidence="1">Leaf</tissue>
    </source>
</reference>
<gene>
    <name evidence="1" type="ORF">RND71_006696</name>
</gene>
<organism evidence="1 2">
    <name type="scientific">Anisodus tanguticus</name>
    <dbReference type="NCBI Taxonomy" id="243964"/>
    <lineage>
        <taxon>Eukaryota</taxon>
        <taxon>Viridiplantae</taxon>
        <taxon>Streptophyta</taxon>
        <taxon>Embryophyta</taxon>
        <taxon>Tracheophyta</taxon>
        <taxon>Spermatophyta</taxon>
        <taxon>Magnoliopsida</taxon>
        <taxon>eudicotyledons</taxon>
        <taxon>Gunneridae</taxon>
        <taxon>Pentapetalae</taxon>
        <taxon>asterids</taxon>
        <taxon>lamiids</taxon>
        <taxon>Solanales</taxon>
        <taxon>Solanaceae</taxon>
        <taxon>Solanoideae</taxon>
        <taxon>Hyoscyameae</taxon>
        <taxon>Anisodus</taxon>
    </lineage>
</organism>
<name>A0AAE1SSF6_9SOLA</name>
<comment type="caution">
    <text evidence="1">The sequence shown here is derived from an EMBL/GenBank/DDBJ whole genome shotgun (WGS) entry which is preliminary data.</text>
</comment>
<evidence type="ECO:0000313" key="1">
    <source>
        <dbReference type="EMBL" id="KAK4376019.1"/>
    </source>
</evidence>
<dbReference type="Proteomes" id="UP001291623">
    <property type="component" value="Unassembled WGS sequence"/>
</dbReference>
<proteinExistence type="predicted"/>
<accession>A0AAE1SSF6</accession>
<dbReference type="EMBL" id="JAVYJV010000003">
    <property type="protein sequence ID" value="KAK4376019.1"/>
    <property type="molecule type" value="Genomic_DNA"/>
</dbReference>
<evidence type="ECO:0008006" key="3">
    <source>
        <dbReference type="Google" id="ProtNLM"/>
    </source>
</evidence>
<keyword evidence="2" id="KW-1185">Reference proteome</keyword>
<sequence length="92" mass="11027">MKLQQTGTVGETLLFGLEVIQETNDKVQIIQERIKTAHSRHKSYADHHKRDLEFQKWEKLFLKVSPMKGVMRFGKKWQEREVEPKVYWTITI</sequence>
<evidence type="ECO:0000313" key="2">
    <source>
        <dbReference type="Proteomes" id="UP001291623"/>
    </source>
</evidence>
<dbReference type="AlphaFoldDB" id="A0AAE1SSF6"/>